<name>A0A4R8UB76_9MICO</name>
<accession>A0A4R8UB76</accession>
<dbReference type="RefSeq" id="WP_134492365.1">
    <property type="nucleotide sequence ID" value="NZ_SOEZ01000072.1"/>
</dbReference>
<sequence length="69" mass="7386">MLFTMAASQAAKWSSFCAGVNDPLGGGPPDLVPGLLLLSRLSSRTAIKEGLDIVMASWFSPYGMRRTCH</sequence>
<dbReference type="AlphaFoldDB" id="A0A4R8UB76"/>
<keyword evidence="2" id="KW-1185">Reference proteome</keyword>
<protein>
    <submittedName>
        <fullName evidence="1">Uncharacterized protein</fullName>
    </submittedName>
</protein>
<evidence type="ECO:0000313" key="1">
    <source>
        <dbReference type="EMBL" id="TFB47581.1"/>
    </source>
</evidence>
<dbReference type="EMBL" id="SOEZ01000072">
    <property type="protein sequence ID" value="TFB47581.1"/>
    <property type="molecule type" value="Genomic_DNA"/>
</dbReference>
<proteinExistence type="predicted"/>
<dbReference type="Proteomes" id="UP000297866">
    <property type="component" value="Unassembled WGS sequence"/>
</dbReference>
<evidence type="ECO:0000313" key="2">
    <source>
        <dbReference type="Proteomes" id="UP000297866"/>
    </source>
</evidence>
<comment type="caution">
    <text evidence="1">The sequence shown here is derived from an EMBL/GenBank/DDBJ whole genome shotgun (WGS) entry which is preliminary data.</text>
</comment>
<organism evidence="1 2">
    <name type="scientific">Cryobacterium tagatosivorans</name>
    <dbReference type="NCBI Taxonomy" id="1259199"/>
    <lineage>
        <taxon>Bacteria</taxon>
        <taxon>Bacillati</taxon>
        <taxon>Actinomycetota</taxon>
        <taxon>Actinomycetes</taxon>
        <taxon>Micrococcales</taxon>
        <taxon>Microbacteriaceae</taxon>
        <taxon>Cryobacterium</taxon>
    </lineage>
</organism>
<gene>
    <name evidence="1" type="ORF">E3O23_14970</name>
</gene>
<reference evidence="1 2" key="1">
    <citation type="submission" date="2019-03" db="EMBL/GenBank/DDBJ databases">
        <title>Genomics of glacier-inhabiting Cryobacterium strains.</title>
        <authorList>
            <person name="Liu Q."/>
            <person name="Xin Y.-H."/>
        </authorList>
    </citation>
    <scope>NUCLEOTIDE SEQUENCE [LARGE SCALE GENOMIC DNA]</scope>
    <source>
        <strain evidence="1 2">Sr47</strain>
    </source>
</reference>